<dbReference type="OrthoDB" id="1035821at2759"/>
<proteinExistence type="predicted"/>
<dbReference type="AlphaFoldDB" id="A0A8X7V6H2"/>
<accession>A0A8X7V6H2</accession>
<evidence type="ECO:0000313" key="2">
    <source>
        <dbReference type="Proteomes" id="UP000886595"/>
    </source>
</evidence>
<name>A0A8X7V6H2_BRACI</name>
<reference evidence="1 2" key="1">
    <citation type="submission" date="2020-02" db="EMBL/GenBank/DDBJ databases">
        <authorList>
            <person name="Ma Q."/>
            <person name="Huang Y."/>
            <person name="Song X."/>
            <person name="Pei D."/>
        </authorList>
    </citation>
    <scope>NUCLEOTIDE SEQUENCE [LARGE SCALE GENOMIC DNA]</scope>
    <source>
        <strain evidence="1">Sxm20200214</strain>
        <tissue evidence="1">Leaf</tissue>
    </source>
</reference>
<evidence type="ECO:0000313" key="1">
    <source>
        <dbReference type="EMBL" id="KAG2304094.1"/>
    </source>
</evidence>
<dbReference type="Proteomes" id="UP000886595">
    <property type="component" value="Unassembled WGS sequence"/>
</dbReference>
<protein>
    <submittedName>
        <fullName evidence="1">Uncharacterized protein</fullName>
    </submittedName>
</protein>
<dbReference type="EMBL" id="JAAMPC010000007">
    <property type="protein sequence ID" value="KAG2304094.1"/>
    <property type="molecule type" value="Genomic_DNA"/>
</dbReference>
<gene>
    <name evidence="1" type="ORF">Bca52824_032745</name>
</gene>
<sequence>MPNFDLLNLPDEIICKIITIVGEESFWNVGPFIGVGKRGYGLVHEPCVLKRCNISPMLDFGNCEIGTCEKFSDFFLKCVNVGNINVVYYESLHLAMKCGLEEGIQVLEANVPNHGMSTLALGIFDVCLGKDIEAREIFQEFAVKHADLRSEQVIRMGDQLMFQYHRSTHHG</sequence>
<organism evidence="1 2">
    <name type="scientific">Brassica carinata</name>
    <name type="common">Ethiopian mustard</name>
    <name type="synonym">Abyssinian cabbage</name>
    <dbReference type="NCBI Taxonomy" id="52824"/>
    <lineage>
        <taxon>Eukaryota</taxon>
        <taxon>Viridiplantae</taxon>
        <taxon>Streptophyta</taxon>
        <taxon>Embryophyta</taxon>
        <taxon>Tracheophyta</taxon>
        <taxon>Spermatophyta</taxon>
        <taxon>Magnoliopsida</taxon>
        <taxon>eudicotyledons</taxon>
        <taxon>Gunneridae</taxon>
        <taxon>Pentapetalae</taxon>
        <taxon>rosids</taxon>
        <taxon>malvids</taxon>
        <taxon>Brassicales</taxon>
        <taxon>Brassicaceae</taxon>
        <taxon>Brassiceae</taxon>
        <taxon>Brassica</taxon>
    </lineage>
</organism>
<comment type="caution">
    <text evidence="1">The sequence shown here is derived from an EMBL/GenBank/DDBJ whole genome shotgun (WGS) entry which is preliminary data.</text>
</comment>
<keyword evidence="2" id="KW-1185">Reference proteome</keyword>